<dbReference type="Pfam" id="PF03731">
    <property type="entry name" value="Ku_N"/>
    <property type="match status" value="1"/>
</dbReference>
<dbReference type="GO" id="GO:0006310">
    <property type="term" value="P:DNA recombination"/>
    <property type="evidence" value="ECO:0007669"/>
    <property type="project" value="UniProtKB-KW"/>
</dbReference>
<dbReference type="EnsemblMetazoa" id="ASIC014618-RA">
    <property type="protein sequence ID" value="ASIC014618-PA"/>
    <property type="gene ID" value="ASIC014618"/>
</dbReference>
<dbReference type="GO" id="GO:0016787">
    <property type="term" value="F:hydrolase activity"/>
    <property type="evidence" value="ECO:0007669"/>
    <property type="project" value="UniProtKB-KW"/>
</dbReference>
<evidence type="ECO:0000256" key="10">
    <source>
        <dbReference type="ARBA" id="ARBA00023204"/>
    </source>
</evidence>
<feature type="domain" description="Ku" evidence="12">
    <location>
        <begin position="301"/>
        <end position="438"/>
    </location>
</feature>
<keyword evidence="8" id="KW-0238">DNA-binding</keyword>
<comment type="similarity">
    <text evidence="2">Belongs to the ku80 family.</text>
</comment>
<evidence type="ECO:0000313" key="14">
    <source>
        <dbReference type="EnsemblMetazoa" id="ASIC014618-PA"/>
    </source>
</evidence>
<evidence type="ECO:0000256" key="6">
    <source>
        <dbReference type="ARBA" id="ARBA00022806"/>
    </source>
</evidence>
<dbReference type="Gene3D" id="1.10.1600.10">
    <property type="match status" value="1"/>
</dbReference>
<dbReference type="AlphaFoldDB" id="A0A084W8N6"/>
<evidence type="ECO:0000256" key="3">
    <source>
        <dbReference type="ARBA" id="ARBA00022741"/>
    </source>
</evidence>
<evidence type="ECO:0000256" key="2">
    <source>
        <dbReference type="ARBA" id="ARBA00007726"/>
    </source>
</evidence>
<dbReference type="GO" id="GO:0004386">
    <property type="term" value="F:helicase activity"/>
    <property type="evidence" value="ECO:0007669"/>
    <property type="project" value="UniProtKB-KW"/>
</dbReference>
<keyword evidence="7" id="KW-0067">ATP-binding</keyword>
<dbReference type="FunFam" id="1.10.1600.10:FF:000002">
    <property type="entry name" value="X-ray repair cross-complementing protein 5"/>
    <property type="match status" value="1"/>
</dbReference>
<dbReference type="SMART" id="SM00559">
    <property type="entry name" value="Ku78"/>
    <property type="match status" value="1"/>
</dbReference>
<dbReference type="InterPro" id="IPR024193">
    <property type="entry name" value="Ku80"/>
</dbReference>
<dbReference type="InterPro" id="IPR036465">
    <property type="entry name" value="vWFA_dom_sf"/>
</dbReference>
<keyword evidence="9" id="KW-0233">DNA recombination</keyword>
<dbReference type="PANTHER" id="PTHR12604">
    <property type="entry name" value="KU AUTOANTIGEN DNA HELICASE"/>
    <property type="match status" value="1"/>
</dbReference>
<dbReference type="Pfam" id="PF08785">
    <property type="entry name" value="Ku_PK_bind"/>
    <property type="match status" value="1"/>
</dbReference>
<dbReference type="CDD" id="cd00873">
    <property type="entry name" value="KU80"/>
    <property type="match status" value="1"/>
</dbReference>
<reference evidence="14" key="2">
    <citation type="submission" date="2020-05" db="UniProtKB">
        <authorList>
            <consortium name="EnsemblMetazoa"/>
        </authorList>
    </citation>
    <scope>IDENTIFICATION</scope>
</reference>
<dbReference type="InterPro" id="IPR014893">
    <property type="entry name" value="Ku_PK_bind"/>
</dbReference>
<dbReference type="Gene3D" id="1.25.40.240">
    <property type="entry name" value="Ku, C-terminal domain"/>
    <property type="match status" value="1"/>
</dbReference>
<keyword evidence="6" id="KW-0347">Helicase</keyword>
<dbReference type="GO" id="GO:0003684">
    <property type="term" value="F:damaged DNA binding"/>
    <property type="evidence" value="ECO:0007669"/>
    <property type="project" value="InterPro"/>
</dbReference>
<keyword evidence="3" id="KW-0547">Nucleotide-binding</keyword>
<dbReference type="InterPro" id="IPR006164">
    <property type="entry name" value="DNA_bd_Ku70/Ku80"/>
</dbReference>
<dbReference type="SUPFAM" id="SSF101420">
    <property type="entry name" value="C-terminal domain of Ku80"/>
    <property type="match status" value="1"/>
</dbReference>
<proteinExistence type="inferred from homology"/>
<name>A0A084W8N6_ANOSI</name>
<evidence type="ECO:0000256" key="1">
    <source>
        <dbReference type="ARBA" id="ARBA00004123"/>
    </source>
</evidence>
<dbReference type="Pfam" id="PF02735">
    <property type="entry name" value="Ku"/>
    <property type="match status" value="1"/>
</dbReference>
<keyword evidence="10" id="KW-0234">DNA repair</keyword>
<comment type="subcellular location">
    <subcellularLocation>
        <location evidence="1">Nucleus</location>
    </subcellularLocation>
</comment>
<dbReference type="VEuPathDB" id="VectorBase:ASIC014618"/>
<dbReference type="GO" id="GO:0043564">
    <property type="term" value="C:Ku70:Ku80 complex"/>
    <property type="evidence" value="ECO:0007669"/>
    <property type="project" value="InterPro"/>
</dbReference>
<dbReference type="GO" id="GO:0000723">
    <property type="term" value="P:telomere maintenance"/>
    <property type="evidence" value="ECO:0007669"/>
    <property type="project" value="InterPro"/>
</dbReference>
<dbReference type="SUPFAM" id="SSF100939">
    <property type="entry name" value="SPOC domain-like"/>
    <property type="match status" value="1"/>
</dbReference>
<dbReference type="OrthoDB" id="30826at2759"/>
<evidence type="ECO:0000256" key="4">
    <source>
        <dbReference type="ARBA" id="ARBA00022763"/>
    </source>
</evidence>
<dbReference type="GO" id="GO:0005524">
    <property type="term" value="F:ATP binding"/>
    <property type="evidence" value="ECO:0007669"/>
    <property type="project" value="UniProtKB-KW"/>
</dbReference>
<dbReference type="GO" id="GO:0006303">
    <property type="term" value="P:double-strand break repair via nonhomologous end joining"/>
    <property type="evidence" value="ECO:0007669"/>
    <property type="project" value="InterPro"/>
</dbReference>
<evidence type="ECO:0000259" key="12">
    <source>
        <dbReference type="SMART" id="SM00559"/>
    </source>
</evidence>
<dbReference type="GO" id="GO:0003690">
    <property type="term" value="F:double-stranded DNA binding"/>
    <property type="evidence" value="ECO:0007669"/>
    <property type="project" value="TreeGrafter"/>
</dbReference>
<accession>A0A084W8N6</accession>
<evidence type="ECO:0000256" key="7">
    <source>
        <dbReference type="ARBA" id="ARBA00022840"/>
    </source>
</evidence>
<dbReference type="STRING" id="74873.A0A084W8N6"/>
<keyword evidence="5" id="KW-0378">Hydrolase</keyword>
<evidence type="ECO:0000313" key="15">
    <source>
        <dbReference type="Proteomes" id="UP000030765"/>
    </source>
</evidence>
<gene>
    <name evidence="13" type="ORF">ZHAS_00014618</name>
</gene>
<dbReference type="Gene3D" id="3.40.50.410">
    <property type="entry name" value="von Willebrand factor, type A domain"/>
    <property type="match status" value="1"/>
</dbReference>
<dbReference type="SUPFAM" id="SSF53300">
    <property type="entry name" value="vWA-like"/>
    <property type="match status" value="1"/>
</dbReference>
<dbReference type="InterPro" id="IPR036494">
    <property type="entry name" value="Ku_C_sf"/>
</dbReference>
<evidence type="ECO:0000256" key="5">
    <source>
        <dbReference type="ARBA" id="ARBA00022801"/>
    </source>
</evidence>
<protein>
    <submittedName>
        <fullName evidence="13">AGAP009910-PA-like protein</fullName>
    </submittedName>
</protein>
<dbReference type="EMBL" id="KE525319">
    <property type="protein sequence ID" value="KFB46580.1"/>
    <property type="molecule type" value="Genomic_DNA"/>
</dbReference>
<dbReference type="VEuPathDB" id="VectorBase:ASIS003566"/>
<sequence length="735" mass="82036">MSEPKVIREIRYLQLAWMIILDVGRSTAVATSKDKETFLQKSKILVSLFVQSKIFSAPQDQVGVVLMGTEETSNQLNDESGGYENICEALELKSPNWIILRTLENQITRTSKEANWFDALIVGTNYLRAGALGKKILNLNIILISPLHTRADADHGQLEQVIATLREANCRLHVISNNVHHSAAPGDGTLFASSGTFDDMQSKTEARRHNEPQIERIVYDTGGTLAELNWAESRLAFFEPKSVRPTPWNSVLLIGTKIKLSISAYLQISEQKGVGPFKVDNVDGSSSKVQLKTEHFLNDKPIDASTAELIVGYVYGSTVVPYNSTIDIEYKSGEGRLDCLGFTAASNVFEEHLCGKGTYVVIAKKGCSASAHKLSALVAAMVELHVVMIATKVYRKDTKPRLHALIPSYKKKHPCLVMLELIFQDEMSLLKFPPLITGKHKPTREQYDAVDHLIDSMNLMDGIDDGDGGSREAFAMQKTFNPTHQHVYRSVAHRATHPKDTSLPSMDEELKELFNVPKKIAQRSIPALNEIKRLFVLKEIQPKASNSWLQRAAKIKLGTEPSTSATIDSGLGMEEDEVLSGADRRTLDTVGTVTPAEDFALLLRRGEKFVTVATQMQNVVHELLFASMRPPGDKVIAALMMYRGEAQKLGPYRYNEWMEEFKRTLLARHKEDFWNNVIVAEKLGLIDTSESDMSTVSVEQAEDFYRSSVQTRKAADDTTDRDDIDADCLFDELNE</sequence>
<keyword evidence="11" id="KW-0539">Nucleus</keyword>
<dbReference type="GO" id="GO:0042162">
    <property type="term" value="F:telomeric DNA binding"/>
    <property type="evidence" value="ECO:0007669"/>
    <property type="project" value="InterPro"/>
</dbReference>
<dbReference type="Proteomes" id="UP000030765">
    <property type="component" value="Unassembled WGS sequence"/>
</dbReference>
<evidence type="ECO:0000256" key="11">
    <source>
        <dbReference type="ARBA" id="ARBA00023242"/>
    </source>
</evidence>
<evidence type="ECO:0000256" key="8">
    <source>
        <dbReference type="ARBA" id="ARBA00023125"/>
    </source>
</evidence>
<dbReference type="InterPro" id="IPR005161">
    <property type="entry name" value="Ku_N"/>
</dbReference>
<dbReference type="InterPro" id="IPR016194">
    <property type="entry name" value="SPOC-like_C_dom_sf"/>
</dbReference>
<keyword evidence="15" id="KW-1185">Reference proteome</keyword>
<dbReference type="EMBL" id="ATLV01021496">
    <property type="status" value="NOT_ANNOTATED_CDS"/>
    <property type="molecule type" value="Genomic_DNA"/>
</dbReference>
<dbReference type="Gene3D" id="2.40.290.10">
    <property type="match status" value="1"/>
</dbReference>
<organism evidence="13">
    <name type="scientific">Anopheles sinensis</name>
    <name type="common">Mosquito</name>
    <dbReference type="NCBI Taxonomy" id="74873"/>
    <lineage>
        <taxon>Eukaryota</taxon>
        <taxon>Metazoa</taxon>
        <taxon>Ecdysozoa</taxon>
        <taxon>Arthropoda</taxon>
        <taxon>Hexapoda</taxon>
        <taxon>Insecta</taxon>
        <taxon>Pterygota</taxon>
        <taxon>Neoptera</taxon>
        <taxon>Endopterygota</taxon>
        <taxon>Diptera</taxon>
        <taxon>Nematocera</taxon>
        <taxon>Culicoidea</taxon>
        <taxon>Culicidae</taxon>
        <taxon>Anophelinae</taxon>
        <taxon>Anopheles</taxon>
    </lineage>
</organism>
<evidence type="ECO:0000256" key="9">
    <source>
        <dbReference type="ARBA" id="ARBA00023172"/>
    </source>
</evidence>
<keyword evidence="4" id="KW-0227">DNA damage</keyword>
<dbReference type="OMA" id="WAMQYVW"/>
<reference evidence="13 15" key="1">
    <citation type="journal article" date="2014" name="BMC Genomics">
        <title>Genome sequence of Anopheles sinensis provides insight into genetics basis of mosquito competence for malaria parasites.</title>
        <authorList>
            <person name="Zhou D."/>
            <person name="Zhang D."/>
            <person name="Ding G."/>
            <person name="Shi L."/>
            <person name="Hou Q."/>
            <person name="Ye Y."/>
            <person name="Xu Y."/>
            <person name="Zhou H."/>
            <person name="Xiong C."/>
            <person name="Li S."/>
            <person name="Yu J."/>
            <person name="Hong S."/>
            <person name="Yu X."/>
            <person name="Zou P."/>
            <person name="Chen C."/>
            <person name="Chang X."/>
            <person name="Wang W."/>
            <person name="Lv Y."/>
            <person name="Sun Y."/>
            <person name="Ma L."/>
            <person name="Shen B."/>
            <person name="Zhu C."/>
        </authorList>
    </citation>
    <scope>NUCLEOTIDE SEQUENCE [LARGE SCALE GENOMIC DNA]</scope>
</reference>
<dbReference type="PANTHER" id="PTHR12604:SF4">
    <property type="entry name" value="X-RAY REPAIR CROSS-COMPLEMENTING PROTEIN 5"/>
    <property type="match status" value="1"/>
</dbReference>
<evidence type="ECO:0000313" key="13">
    <source>
        <dbReference type="EMBL" id="KFB46580.1"/>
    </source>
</evidence>